<dbReference type="SUPFAM" id="SSF55729">
    <property type="entry name" value="Acyl-CoA N-acyltransferases (Nat)"/>
    <property type="match status" value="1"/>
</dbReference>
<accession>A0A2S0UN59</accession>
<feature type="compositionally biased region" description="Pro residues" evidence="1">
    <location>
        <begin position="1"/>
        <end position="16"/>
    </location>
</feature>
<dbReference type="KEGG" id="geh:HYN69_12595"/>
<proteinExistence type="predicted"/>
<dbReference type="Pfam" id="PF13480">
    <property type="entry name" value="Acetyltransf_6"/>
    <property type="match status" value="1"/>
</dbReference>
<dbReference type="EMBL" id="CP028918">
    <property type="protein sequence ID" value="AWB49232.1"/>
    <property type="molecule type" value="Genomic_DNA"/>
</dbReference>
<dbReference type="Gene3D" id="3.40.630.30">
    <property type="match status" value="1"/>
</dbReference>
<dbReference type="Proteomes" id="UP000244496">
    <property type="component" value="Chromosome"/>
</dbReference>
<feature type="domain" description="BioF2-like acetyltransferase" evidence="2">
    <location>
        <begin position="165"/>
        <end position="287"/>
    </location>
</feature>
<sequence>MPPVPLPDPERVPPPVAKEKPARRDAGTPDPLHPTVFHEPWWLDAAAPNGWHEVTATTNGRITGRLPYLLRPSRLGGAALTMPDYCHFLGPAIDAGNGAPTNRALRRDQIIRDLIAALPPHGHFTQRMHRGLPDIMAFSEAGFQTFVQFTYEIAPDRPESLWSAMRDKTRNTIRRAEDRYSVTDSLSPTDFAAFYTANANASGAPSYYRAADIARVTAAALSHDRGRILAALTPQGAISAAIFCIWDATACYYLLSMRDRGAENGATGLLLWQAIRHAAARGLIFDFDGLLTRGNRVFFTGFGGTVHPRYIAKRQTLASRIATRIPSRLRRLT</sequence>
<organism evidence="3 4">
    <name type="scientific">Paragemmobacter aquarius</name>
    <dbReference type="NCBI Taxonomy" id="2169400"/>
    <lineage>
        <taxon>Bacteria</taxon>
        <taxon>Pseudomonadati</taxon>
        <taxon>Pseudomonadota</taxon>
        <taxon>Alphaproteobacteria</taxon>
        <taxon>Rhodobacterales</taxon>
        <taxon>Paracoccaceae</taxon>
        <taxon>Paragemmobacter</taxon>
    </lineage>
</organism>
<feature type="region of interest" description="Disordered" evidence="1">
    <location>
        <begin position="1"/>
        <end position="33"/>
    </location>
</feature>
<dbReference type="OrthoDB" id="116151at2"/>
<reference evidence="3 4" key="1">
    <citation type="submission" date="2018-04" db="EMBL/GenBank/DDBJ databases">
        <title>Genome sequencing of Gemmobacter.</title>
        <authorList>
            <person name="Yi H."/>
            <person name="Baek M.-G."/>
        </authorList>
    </citation>
    <scope>NUCLEOTIDE SEQUENCE [LARGE SCALE GENOMIC DNA]</scope>
    <source>
        <strain evidence="3 4">HYN0069</strain>
    </source>
</reference>
<dbReference type="InterPro" id="IPR038740">
    <property type="entry name" value="BioF2-like_GNAT_dom"/>
</dbReference>
<dbReference type="AlphaFoldDB" id="A0A2S0UN59"/>
<dbReference type="RefSeq" id="WP_108436049.1">
    <property type="nucleotide sequence ID" value="NZ_CP028918.1"/>
</dbReference>
<evidence type="ECO:0000256" key="1">
    <source>
        <dbReference type="SAM" id="MobiDB-lite"/>
    </source>
</evidence>
<keyword evidence="4" id="KW-1185">Reference proteome</keyword>
<name>A0A2S0UN59_9RHOB</name>
<evidence type="ECO:0000259" key="2">
    <source>
        <dbReference type="Pfam" id="PF13480"/>
    </source>
</evidence>
<feature type="compositionally biased region" description="Basic and acidic residues" evidence="1">
    <location>
        <begin position="17"/>
        <end position="27"/>
    </location>
</feature>
<protein>
    <submittedName>
        <fullName evidence="3">GNAT family N-acetyltransferase</fullName>
    </submittedName>
</protein>
<gene>
    <name evidence="3" type="ORF">HYN69_12595</name>
</gene>
<keyword evidence="3" id="KW-0808">Transferase</keyword>
<evidence type="ECO:0000313" key="3">
    <source>
        <dbReference type="EMBL" id="AWB49232.1"/>
    </source>
</evidence>
<dbReference type="InterPro" id="IPR016181">
    <property type="entry name" value="Acyl_CoA_acyltransferase"/>
</dbReference>
<dbReference type="GO" id="GO:0016740">
    <property type="term" value="F:transferase activity"/>
    <property type="evidence" value="ECO:0007669"/>
    <property type="project" value="UniProtKB-KW"/>
</dbReference>
<evidence type="ECO:0000313" key="4">
    <source>
        <dbReference type="Proteomes" id="UP000244496"/>
    </source>
</evidence>